<proteinExistence type="predicted"/>
<evidence type="ECO:0000313" key="3">
    <source>
        <dbReference type="EMBL" id="KAJ1349095.1"/>
    </source>
</evidence>
<dbReference type="PROSITE" id="PS50858">
    <property type="entry name" value="BSD"/>
    <property type="match status" value="1"/>
</dbReference>
<name>A0AAD5LYZ0_PARTN</name>
<keyword evidence="4" id="KW-1185">Reference proteome</keyword>
<dbReference type="Pfam" id="PF03909">
    <property type="entry name" value="BSD"/>
    <property type="match status" value="1"/>
</dbReference>
<dbReference type="InterPro" id="IPR035925">
    <property type="entry name" value="BSD_dom_sf"/>
</dbReference>
<dbReference type="SUPFAM" id="SSF140383">
    <property type="entry name" value="BSD domain-like"/>
    <property type="match status" value="1"/>
</dbReference>
<dbReference type="GO" id="GO:0048172">
    <property type="term" value="P:regulation of short-term neuronal synaptic plasticity"/>
    <property type="evidence" value="ECO:0007669"/>
    <property type="project" value="TreeGrafter"/>
</dbReference>
<dbReference type="GO" id="GO:0005794">
    <property type="term" value="C:Golgi apparatus"/>
    <property type="evidence" value="ECO:0007669"/>
    <property type="project" value="TreeGrafter"/>
</dbReference>
<dbReference type="InterPro" id="IPR005607">
    <property type="entry name" value="BSD_dom"/>
</dbReference>
<reference evidence="3" key="1">
    <citation type="submission" date="2021-06" db="EMBL/GenBank/DDBJ databases">
        <title>Parelaphostrongylus tenuis whole genome reference sequence.</title>
        <authorList>
            <person name="Garwood T.J."/>
            <person name="Larsen P.A."/>
            <person name="Fountain-Jones N.M."/>
            <person name="Garbe J.R."/>
            <person name="Macchietto M.G."/>
            <person name="Kania S.A."/>
            <person name="Gerhold R.W."/>
            <person name="Richards J.E."/>
            <person name="Wolf T.M."/>
        </authorList>
    </citation>
    <scope>NUCLEOTIDE SEQUENCE</scope>
    <source>
        <strain evidence="3">MNPRO001-30</strain>
        <tissue evidence="3">Meninges</tissue>
    </source>
</reference>
<sequence length="308" mass="35111">MAWLFADLKKKVNEVVTSLDASLKEDISCDKKETVPDNSVDLQNENKESLEKPTDQVPMASIGDLQEKGRILASKFLDYAKDTTNTASRGIISAKNAIVDNSIIGELDREQRAFCAEIDAARLPEVVEPWDGLPDRDFARKKILELSLDSRNFIRESPGECEFDDATMQAMAKRLIEVDPNLSRIRFELVPKQLNEEKFWRNYFYRVSLIRHSILSNSSEGQTSTERVSELYAATTSKEDAGKAKKVEHGSEQTAQDVPKQEITTHADDDWERELLSDLNEYELVMEKDSKTEEQWETEIKELLSTVQ</sequence>
<evidence type="ECO:0000259" key="2">
    <source>
        <dbReference type="PROSITE" id="PS50858"/>
    </source>
</evidence>
<evidence type="ECO:0000313" key="4">
    <source>
        <dbReference type="Proteomes" id="UP001196413"/>
    </source>
</evidence>
<feature type="domain" description="BSD" evidence="2">
    <location>
        <begin position="165"/>
        <end position="211"/>
    </location>
</feature>
<dbReference type="Gene3D" id="1.10.3970.10">
    <property type="entry name" value="BSD domain"/>
    <property type="match status" value="1"/>
</dbReference>
<protein>
    <recommendedName>
        <fullName evidence="2">BSD domain-containing protein</fullName>
    </recommendedName>
</protein>
<dbReference type="GO" id="GO:0005634">
    <property type="term" value="C:nucleus"/>
    <property type="evidence" value="ECO:0007669"/>
    <property type="project" value="TreeGrafter"/>
</dbReference>
<dbReference type="EMBL" id="JAHQIW010000606">
    <property type="protein sequence ID" value="KAJ1349095.1"/>
    <property type="molecule type" value="Genomic_DNA"/>
</dbReference>
<dbReference type="PANTHER" id="PTHR16019">
    <property type="entry name" value="SYNAPSE-ASSOCIATED PROTEIN"/>
    <property type="match status" value="1"/>
</dbReference>
<feature type="compositionally biased region" description="Basic and acidic residues" evidence="1">
    <location>
        <begin position="239"/>
        <end position="251"/>
    </location>
</feature>
<dbReference type="Proteomes" id="UP001196413">
    <property type="component" value="Unassembled WGS sequence"/>
</dbReference>
<comment type="caution">
    <text evidence="3">The sequence shown here is derived from an EMBL/GenBank/DDBJ whole genome shotgun (WGS) entry which is preliminary data.</text>
</comment>
<feature type="compositionally biased region" description="Basic and acidic residues" evidence="1">
    <location>
        <begin position="259"/>
        <end position="270"/>
    </location>
</feature>
<gene>
    <name evidence="3" type="ORF">KIN20_004545</name>
</gene>
<accession>A0AAD5LYZ0</accession>
<evidence type="ECO:0000256" key="1">
    <source>
        <dbReference type="SAM" id="MobiDB-lite"/>
    </source>
</evidence>
<dbReference type="PANTHER" id="PTHR16019:SF6">
    <property type="entry name" value="SYNAPSE-ASSOCIATED PROTEIN 1"/>
    <property type="match status" value="1"/>
</dbReference>
<dbReference type="GO" id="GO:0038203">
    <property type="term" value="P:TORC2 signaling"/>
    <property type="evidence" value="ECO:0007669"/>
    <property type="project" value="TreeGrafter"/>
</dbReference>
<feature type="region of interest" description="Disordered" evidence="1">
    <location>
        <begin position="239"/>
        <end position="270"/>
    </location>
</feature>
<dbReference type="AlphaFoldDB" id="A0AAD5LYZ0"/>
<dbReference type="GO" id="GO:0045202">
    <property type="term" value="C:synapse"/>
    <property type="evidence" value="ECO:0007669"/>
    <property type="project" value="TreeGrafter"/>
</dbReference>
<dbReference type="InterPro" id="IPR051494">
    <property type="entry name" value="BSD_domain-containing"/>
</dbReference>
<dbReference type="SMART" id="SM00751">
    <property type="entry name" value="BSD"/>
    <property type="match status" value="1"/>
</dbReference>
<organism evidence="3 4">
    <name type="scientific">Parelaphostrongylus tenuis</name>
    <name type="common">Meningeal worm</name>
    <dbReference type="NCBI Taxonomy" id="148309"/>
    <lineage>
        <taxon>Eukaryota</taxon>
        <taxon>Metazoa</taxon>
        <taxon>Ecdysozoa</taxon>
        <taxon>Nematoda</taxon>
        <taxon>Chromadorea</taxon>
        <taxon>Rhabditida</taxon>
        <taxon>Rhabditina</taxon>
        <taxon>Rhabditomorpha</taxon>
        <taxon>Strongyloidea</taxon>
        <taxon>Metastrongylidae</taxon>
        <taxon>Parelaphostrongylus</taxon>
    </lineage>
</organism>